<evidence type="ECO:0000256" key="6">
    <source>
        <dbReference type="ARBA" id="ARBA00043141"/>
    </source>
</evidence>
<evidence type="ECO:0000256" key="1">
    <source>
        <dbReference type="ARBA" id="ARBA00009437"/>
    </source>
</evidence>
<dbReference type="PANTHER" id="PTHR30126">
    <property type="entry name" value="HTH-TYPE TRANSCRIPTIONAL REGULATOR"/>
    <property type="match status" value="1"/>
</dbReference>
<dbReference type="AlphaFoldDB" id="A0A5Q5AQE4"/>
<dbReference type="PROSITE" id="PS50931">
    <property type="entry name" value="HTH_LYSR"/>
    <property type="match status" value="1"/>
</dbReference>
<evidence type="ECO:0000256" key="4">
    <source>
        <dbReference type="ARBA" id="ARBA00023163"/>
    </source>
</evidence>
<evidence type="ECO:0000313" key="8">
    <source>
        <dbReference type="EMBL" id="QED22217.1"/>
    </source>
</evidence>
<sequence>MSKGFSRIASQKLPNITLRQMQIFESVVRLGGYTLAARELNLTQPTVSMQMSKLCEILGLELLEQSGRRTHPTSIGREVYDNMREILDRLADLGGLADDLKGVVRGELKVSVITTAAYFMPHYMGKFIERHPLVQPRLTISNRNDALERLRSNQDDLLIMGKVPDSMPVKAHPFINNEVVVIARPDHPLNGKRGISLEQLVGERFLVREPGSGTRRAVDQLLAKHGLKLTPYMELGNAEAIKQGVLAGLGISVLSRRNLDLELGSNRIVILDVQGFPLVRRWYAVHFRGKRLSLVARTFLEYILNEMELEFS</sequence>
<dbReference type="EMBL" id="MK204373">
    <property type="protein sequence ID" value="QED22217.1"/>
    <property type="molecule type" value="Genomic_DNA"/>
</dbReference>
<dbReference type="CDD" id="cd08419">
    <property type="entry name" value="PBP2_CbbR_RubisCO_like"/>
    <property type="match status" value="1"/>
</dbReference>
<dbReference type="SUPFAM" id="SSF53850">
    <property type="entry name" value="Periplasmic binding protein-like II"/>
    <property type="match status" value="1"/>
</dbReference>
<reference evidence="8" key="2">
    <citation type="journal article" date="2019" name="ISME J.">
        <title>Seeking active RubisCOs from the currently uncultured microbial majority colonizing deep-sea hydrothermal vent environments.</title>
        <authorList>
            <person name="Boehnke S."/>
            <person name="Perner M."/>
        </authorList>
    </citation>
    <scope>NUCLEOTIDE SEQUENCE</scope>
</reference>
<dbReference type="SUPFAM" id="SSF46785">
    <property type="entry name" value="Winged helix' DNA-binding domain"/>
    <property type="match status" value="1"/>
</dbReference>
<organism evidence="8">
    <name type="scientific">uncultured Alphaproteobacteria bacterium</name>
    <dbReference type="NCBI Taxonomy" id="91750"/>
    <lineage>
        <taxon>Bacteria</taxon>
        <taxon>Pseudomonadati</taxon>
        <taxon>Pseudomonadota</taxon>
        <taxon>Alphaproteobacteria</taxon>
        <taxon>environmental samples</taxon>
    </lineage>
</organism>
<evidence type="ECO:0000256" key="3">
    <source>
        <dbReference type="ARBA" id="ARBA00023125"/>
    </source>
</evidence>
<dbReference type="InterPro" id="IPR005119">
    <property type="entry name" value="LysR_subst-bd"/>
</dbReference>
<dbReference type="InterPro" id="IPR036390">
    <property type="entry name" value="WH_DNA-bd_sf"/>
</dbReference>
<dbReference type="InterPro" id="IPR036388">
    <property type="entry name" value="WH-like_DNA-bd_sf"/>
</dbReference>
<accession>A0A5Q5AQE4</accession>
<gene>
    <name evidence="8" type="primary">cbbR1</name>
</gene>
<evidence type="ECO:0000256" key="2">
    <source>
        <dbReference type="ARBA" id="ARBA00023015"/>
    </source>
</evidence>
<dbReference type="GO" id="GO:0003700">
    <property type="term" value="F:DNA-binding transcription factor activity"/>
    <property type="evidence" value="ECO:0007669"/>
    <property type="project" value="InterPro"/>
</dbReference>
<keyword evidence="2" id="KW-0805">Transcription regulation</keyword>
<name>A0A5Q5AQE4_9PROT</name>
<dbReference type="Gene3D" id="1.10.10.10">
    <property type="entry name" value="Winged helix-like DNA-binding domain superfamily/Winged helix DNA-binding domain"/>
    <property type="match status" value="1"/>
</dbReference>
<reference evidence="8" key="1">
    <citation type="submission" date="2018-11" db="EMBL/GenBank/DDBJ databases">
        <authorList>
            <person name="Boehnke-Brandt S."/>
            <person name="Perner M."/>
        </authorList>
    </citation>
    <scope>NUCLEOTIDE SEQUENCE</scope>
</reference>
<dbReference type="Gene3D" id="3.40.190.290">
    <property type="match status" value="1"/>
</dbReference>
<proteinExistence type="inferred from homology"/>
<feature type="domain" description="HTH lysR-type" evidence="7">
    <location>
        <begin position="16"/>
        <end position="73"/>
    </location>
</feature>
<dbReference type="PANTHER" id="PTHR30126:SF5">
    <property type="entry name" value="HTH-TYPE TRANSCRIPTIONAL ACTIVATOR CMPR"/>
    <property type="match status" value="1"/>
</dbReference>
<dbReference type="GO" id="GO:0000976">
    <property type="term" value="F:transcription cis-regulatory region binding"/>
    <property type="evidence" value="ECO:0007669"/>
    <property type="project" value="TreeGrafter"/>
</dbReference>
<dbReference type="Pfam" id="PF00126">
    <property type="entry name" value="HTH_1"/>
    <property type="match status" value="1"/>
</dbReference>
<evidence type="ECO:0000259" key="7">
    <source>
        <dbReference type="PROSITE" id="PS50931"/>
    </source>
</evidence>
<comment type="similarity">
    <text evidence="1">Belongs to the LysR transcriptional regulatory family.</text>
</comment>
<dbReference type="PRINTS" id="PR00039">
    <property type="entry name" value="HTHLYSR"/>
</dbReference>
<keyword evidence="3" id="KW-0238">DNA-binding</keyword>
<dbReference type="InterPro" id="IPR000847">
    <property type="entry name" value="LysR_HTH_N"/>
</dbReference>
<evidence type="ECO:0000256" key="5">
    <source>
        <dbReference type="ARBA" id="ARBA00039279"/>
    </source>
</evidence>
<dbReference type="Pfam" id="PF03466">
    <property type="entry name" value="LysR_substrate"/>
    <property type="match status" value="1"/>
</dbReference>
<keyword evidence="4" id="KW-0804">Transcription</keyword>
<protein>
    <recommendedName>
        <fullName evidence="5">HTH-type transcriptional regulator CbbR</fullName>
    </recommendedName>
    <alternativeName>
        <fullName evidence="6">RuBisCO operon transcriptional regulator</fullName>
    </alternativeName>
</protein>